<dbReference type="EMBL" id="CP023344">
    <property type="protein sequence ID" value="ATC65784.1"/>
    <property type="molecule type" value="Genomic_DNA"/>
</dbReference>
<dbReference type="AlphaFoldDB" id="A0A290QB80"/>
<gene>
    <name evidence="1" type="ORF">CMV30_18535</name>
</gene>
<organism evidence="1 2">
    <name type="scientific">Nibricoccus aquaticus</name>
    <dbReference type="NCBI Taxonomy" id="2576891"/>
    <lineage>
        <taxon>Bacteria</taxon>
        <taxon>Pseudomonadati</taxon>
        <taxon>Verrucomicrobiota</taxon>
        <taxon>Opitutia</taxon>
        <taxon>Opitutales</taxon>
        <taxon>Opitutaceae</taxon>
        <taxon>Nibricoccus</taxon>
    </lineage>
</organism>
<sequence length="144" mass="16397">MASQQRDYILRLIEQLRQFLKQIVHLRENGRYDESLTAIVRAQERLLGLPAERFLSANPEEHFNLLTRGETPANAREKCLAQADLLAEAAHIYSDKEQPALAKGAWRFVHELMELTAAKFPDTEAQDIGRRLDEAARQMIADAA</sequence>
<dbReference type="Proteomes" id="UP000217265">
    <property type="component" value="Chromosome"/>
</dbReference>
<name>A0A290QB80_9BACT</name>
<dbReference type="OrthoDB" id="196441at2"/>
<dbReference type="KEGG" id="vbh:CMV30_18535"/>
<dbReference type="RefSeq" id="WP_096057413.1">
    <property type="nucleotide sequence ID" value="NZ_CP023344.1"/>
</dbReference>
<reference evidence="1 2" key="1">
    <citation type="submission" date="2017-09" db="EMBL/GenBank/DDBJ databases">
        <title>Complete genome sequence of Verrucomicrobial strain HZ-65, isolated from freshwater.</title>
        <authorList>
            <person name="Choi A."/>
        </authorList>
    </citation>
    <scope>NUCLEOTIDE SEQUENCE [LARGE SCALE GENOMIC DNA]</scope>
    <source>
        <strain evidence="1 2">HZ-65</strain>
    </source>
</reference>
<keyword evidence="2" id="KW-1185">Reference proteome</keyword>
<accession>A0A290QB80</accession>
<evidence type="ECO:0000313" key="2">
    <source>
        <dbReference type="Proteomes" id="UP000217265"/>
    </source>
</evidence>
<evidence type="ECO:0000313" key="1">
    <source>
        <dbReference type="EMBL" id="ATC65784.1"/>
    </source>
</evidence>
<protein>
    <submittedName>
        <fullName evidence="1">Uncharacterized protein</fullName>
    </submittedName>
</protein>
<proteinExistence type="predicted"/>